<dbReference type="EMBL" id="ACCL02000031">
    <property type="protein sequence ID" value="EET58496.1"/>
    <property type="molecule type" value="Genomic_DNA"/>
</dbReference>
<gene>
    <name evidence="1" type="ORF">BRYFOR_09580</name>
</gene>
<organism evidence="1 2">
    <name type="scientific">Marvinbryantia formatexigens DSM 14469</name>
    <dbReference type="NCBI Taxonomy" id="478749"/>
    <lineage>
        <taxon>Bacteria</taxon>
        <taxon>Bacillati</taxon>
        <taxon>Bacillota</taxon>
        <taxon>Clostridia</taxon>
        <taxon>Lachnospirales</taxon>
        <taxon>Lachnospiraceae</taxon>
        <taxon>Marvinbryantia</taxon>
    </lineage>
</organism>
<protein>
    <submittedName>
        <fullName evidence="1">Uncharacterized protein</fullName>
    </submittedName>
</protein>
<evidence type="ECO:0000313" key="1">
    <source>
        <dbReference type="EMBL" id="EET58496.1"/>
    </source>
</evidence>
<proteinExistence type="predicted"/>
<sequence length="76" mass="8833">MKQIYRSYKVNNMVLLYLLDSETQTMGFTVLPEDMGADRRSNRSLQKMYADYQKCKSEPQRIRGTFLCKAGGVSDR</sequence>
<comment type="caution">
    <text evidence="1">The sequence shown here is derived from an EMBL/GenBank/DDBJ whole genome shotgun (WGS) entry which is preliminary data.</text>
</comment>
<evidence type="ECO:0000313" key="2">
    <source>
        <dbReference type="Proteomes" id="UP000005561"/>
    </source>
</evidence>
<name>C6LLN2_9FIRM</name>
<dbReference type="STRING" id="168384.SAMN05660368_03949"/>
<dbReference type="AlphaFoldDB" id="C6LLN2"/>
<keyword evidence="2" id="KW-1185">Reference proteome</keyword>
<accession>C6LLN2</accession>
<dbReference type="Proteomes" id="UP000005561">
    <property type="component" value="Unassembled WGS sequence"/>
</dbReference>
<reference evidence="1" key="1">
    <citation type="submission" date="2009-07" db="EMBL/GenBank/DDBJ databases">
        <authorList>
            <person name="Weinstock G."/>
            <person name="Sodergren E."/>
            <person name="Clifton S."/>
            <person name="Fulton L."/>
            <person name="Fulton B."/>
            <person name="Courtney L."/>
            <person name="Fronick C."/>
            <person name="Harrison M."/>
            <person name="Strong C."/>
            <person name="Farmer C."/>
            <person name="Delahaunty K."/>
            <person name="Markovic C."/>
            <person name="Hall O."/>
            <person name="Minx P."/>
            <person name="Tomlinson C."/>
            <person name="Mitreva M."/>
            <person name="Nelson J."/>
            <person name="Hou S."/>
            <person name="Wollam A."/>
            <person name="Pepin K.H."/>
            <person name="Johnson M."/>
            <person name="Bhonagiri V."/>
            <person name="Nash W.E."/>
            <person name="Warren W."/>
            <person name="Chinwalla A."/>
            <person name="Mardis E.R."/>
            <person name="Wilson R.K."/>
        </authorList>
    </citation>
    <scope>NUCLEOTIDE SEQUENCE [LARGE SCALE GENOMIC DNA]</scope>
    <source>
        <strain evidence="1">DSM 14469</strain>
    </source>
</reference>